<organism evidence="7 8">
    <name type="scientific">Oxynema aestuarii AP17</name>
    <dbReference type="NCBI Taxonomy" id="2064643"/>
    <lineage>
        <taxon>Bacteria</taxon>
        <taxon>Bacillati</taxon>
        <taxon>Cyanobacteriota</taxon>
        <taxon>Cyanophyceae</taxon>
        <taxon>Oscillatoriophycideae</taxon>
        <taxon>Oscillatoriales</taxon>
        <taxon>Oscillatoriaceae</taxon>
        <taxon>Oxynema</taxon>
        <taxon>Oxynema aestuarii</taxon>
    </lineage>
</organism>
<feature type="transmembrane region" description="Helical" evidence="6">
    <location>
        <begin position="206"/>
        <end position="224"/>
    </location>
</feature>
<accession>A0A6H1U0T8</accession>
<dbReference type="RefSeq" id="WP_168570602.1">
    <property type="nucleotide sequence ID" value="NZ_CP051167.1"/>
</dbReference>
<feature type="transmembrane region" description="Helical" evidence="6">
    <location>
        <begin position="99"/>
        <end position="118"/>
    </location>
</feature>
<comment type="similarity">
    <text evidence="2 6">Belongs to the 4-toluene sulfonate uptake permease (TSUP) (TC 2.A.102) family.</text>
</comment>
<evidence type="ECO:0000256" key="3">
    <source>
        <dbReference type="ARBA" id="ARBA00022692"/>
    </source>
</evidence>
<proteinExistence type="inferred from homology"/>
<dbReference type="InterPro" id="IPR002781">
    <property type="entry name" value="TM_pro_TauE-like"/>
</dbReference>
<keyword evidence="3 6" id="KW-0812">Transmembrane</keyword>
<evidence type="ECO:0000256" key="1">
    <source>
        <dbReference type="ARBA" id="ARBA00004141"/>
    </source>
</evidence>
<comment type="subcellular location">
    <subcellularLocation>
        <location evidence="6">Cell membrane</location>
        <topology evidence="6">Multi-pass membrane protein</topology>
    </subcellularLocation>
    <subcellularLocation>
        <location evidence="1">Membrane</location>
        <topology evidence="1">Multi-pass membrane protein</topology>
    </subcellularLocation>
</comment>
<dbReference type="PANTHER" id="PTHR43701:SF2">
    <property type="entry name" value="MEMBRANE TRANSPORTER PROTEIN YJNA-RELATED"/>
    <property type="match status" value="1"/>
</dbReference>
<dbReference type="EMBL" id="CP051167">
    <property type="protein sequence ID" value="QIZ72454.1"/>
    <property type="molecule type" value="Genomic_DNA"/>
</dbReference>
<feature type="transmembrane region" description="Helical" evidence="6">
    <location>
        <begin position="139"/>
        <end position="165"/>
    </location>
</feature>
<evidence type="ECO:0000256" key="6">
    <source>
        <dbReference type="RuleBase" id="RU363041"/>
    </source>
</evidence>
<reference evidence="7 8" key="1">
    <citation type="submission" date="2020-04" db="EMBL/GenBank/DDBJ databases">
        <authorList>
            <person name="Basu S."/>
            <person name="Maruthanayagam V."/>
            <person name="Chakraborty S."/>
            <person name="Pramanik A."/>
            <person name="Mukherjee J."/>
            <person name="Brink B."/>
        </authorList>
    </citation>
    <scope>NUCLEOTIDE SEQUENCE [LARGE SCALE GENOMIC DNA]</scope>
    <source>
        <strain evidence="7 8">AP17</strain>
    </source>
</reference>
<keyword evidence="5 6" id="KW-0472">Membrane</keyword>
<dbReference type="Pfam" id="PF01925">
    <property type="entry name" value="TauE"/>
    <property type="match status" value="1"/>
</dbReference>
<dbReference type="Proteomes" id="UP000500857">
    <property type="component" value="Chromosome"/>
</dbReference>
<protein>
    <recommendedName>
        <fullName evidence="6">Probable membrane transporter protein</fullName>
    </recommendedName>
</protein>
<feature type="transmembrane region" description="Helical" evidence="6">
    <location>
        <begin position="7"/>
        <end position="31"/>
    </location>
</feature>
<evidence type="ECO:0000313" key="7">
    <source>
        <dbReference type="EMBL" id="QIZ72454.1"/>
    </source>
</evidence>
<keyword evidence="6" id="KW-1003">Cell membrane</keyword>
<sequence length="259" mass="26956">MSTIPPFALIFLGTVTGIASGILGIGGGLLMVPVLTLTHATVLQATATSLVGVFLSAISGSFRNWRANQLNLWEPLGLALGGIPTAQLGAWLGDRLPDSHLGIAFAVLLLVSMYLIGLRRQLQQPDAAQSPEISSNRRSIALPLLGIGTIAGFLSGLFGVGGGVVMVPLQMVGLKTAIKPAVRNSLGAIAPISASALFRHADQGNVLWVSGLCLGLGCLLGAQIGTRLLHRLPSQLVTLLFKILLVSLAAYMLWEALNS</sequence>
<dbReference type="InterPro" id="IPR036259">
    <property type="entry name" value="MFS_trans_sf"/>
</dbReference>
<dbReference type="KEGG" id="oxy:HCG48_19230"/>
<evidence type="ECO:0000256" key="2">
    <source>
        <dbReference type="ARBA" id="ARBA00009142"/>
    </source>
</evidence>
<feature type="transmembrane region" description="Helical" evidence="6">
    <location>
        <begin position="70"/>
        <end position="93"/>
    </location>
</feature>
<feature type="transmembrane region" description="Helical" evidence="6">
    <location>
        <begin position="236"/>
        <end position="254"/>
    </location>
</feature>
<dbReference type="InterPro" id="IPR051598">
    <property type="entry name" value="TSUP/Inactive_protease-like"/>
</dbReference>
<gene>
    <name evidence="7" type="ORF">HCG48_19230</name>
</gene>
<dbReference type="SUPFAM" id="SSF103473">
    <property type="entry name" value="MFS general substrate transporter"/>
    <property type="match status" value="1"/>
</dbReference>
<evidence type="ECO:0000256" key="5">
    <source>
        <dbReference type="ARBA" id="ARBA00023136"/>
    </source>
</evidence>
<dbReference type="GO" id="GO:0005886">
    <property type="term" value="C:plasma membrane"/>
    <property type="evidence" value="ECO:0007669"/>
    <property type="project" value="UniProtKB-SubCell"/>
</dbReference>
<name>A0A6H1U0T8_9CYAN</name>
<dbReference type="AlphaFoldDB" id="A0A6H1U0T8"/>
<evidence type="ECO:0000313" key="8">
    <source>
        <dbReference type="Proteomes" id="UP000500857"/>
    </source>
</evidence>
<evidence type="ECO:0000256" key="4">
    <source>
        <dbReference type="ARBA" id="ARBA00022989"/>
    </source>
</evidence>
<dbReference type="PANTHER" id="PTHR43701">
    <property type="entry name" value="MEMBRANE TRANSPORTER PROTEIN MJ0441-RELATED"/>
    <property type="match status" value="1"/>
</dbReference>
<keyword evidence="4 6" id="KW-1133">Transmembrane helix</keyword>
<keyword evidence="8" id="KW-1185">Reference proteome</keyword>
<feature type="transmembrane region" description="Helical" evidence="6">
    <location>
        <begin position="37"/>
        <end position="58"/>
    </location>
</feature>